<dbReference type="InterPro" id="IPR025521">
    <property type="entry name" value="Neprosin_propep"/>
</dbReference>
<dbReference type="EMBL" id="PDCK01000040">
    <property type="protein sequence ID" value="PRQ51220.1"/>
    <property type="molecule type" value="Genomic_DNA"/>
</dbReference>
<gene>
    <name evidence="2" type="ORF">RchiOBHm_Chr2g0141971</name>
</gene>
<evidence type="ECO:0000313" key="3">
    <source>
        <dbReference type="Proteomes" id="UP000238479"/>
    </source>
</evidence>
<comment type="caution">
    <text evidence="2">The sequence shown here is derived from an EMBL/GenBank/DDBJ whole genome shotgun (WGS) entry which is preliminary data.</text>
</comment>
<dbReference type="InterPro" id="IPR053168">
    <property type="entry name" value="Glutamic_endopeptidase"/>
</dbReference>
<organism evidence="2 3">
    <name type="scientific">Rosa chinensis</name>
    <name type="common">China rose</name>
    <dbReference type="NCBI Taxonomy" id="74649"/>
    <lineage>
        <taxon>Eukaryota</taxon>
        <taxon>Viridiplantae</taxon>
        <taxon>Streptophyta</taxon>
        <taxon>Embryophyta</taxon>
        <taxon>Tracheophyta</taxon>
        <taxon>Spermatophyta</taxon>
        <taxon>Magnoliopsida</taxon>
        <taxon>eudicotyledons</taxon>
        <taxon>Gunneridae</taxon>
        <taxon>Pentapetalae</taxon>
        <taxon>rosids</taxon>
        <taxon>fabids</taxon>
        <taxon>Rosales</taxon>
        <taxon>Rosaceae</taxon>
        <taxon>Rosoideae</taxon>
        <taxon>Rosoideae incertae sedis</taxon>
        <taxon>Rosa</taxon>
    </lineage>
</organism>
<dbReference type="Pfam" id="PF14365">
    <property type="entry name" value="Neprosin_AP"/>
    <property type="match status" value="1"/>
</dbReference>
<proteinExistence type="predicted"/>
<dbReference type="AlphaFoldDB" id="A0A2P6RXT0"/>
<dbReference type="PANTHER" id="PTHR31589">
    <property type="entry name" value="PROTEIN, PUTATIVE (DUF239)-RELATED-RELATED"/>
    <property type="match status" value="1"/>
</dbReference>
<sequence length="103" mass="11742">MQSSDFISLLQSDSGDVTDCVEIYKQPAFDHPLLSNHTIEMEPSSTPSGVKPINNQAKLIQDWFKNGECPDGTIPIIRPQRYDYNWIAPRKLDSNFGLMKIMR</sequence>
<dbReference type="Gramene" id="PRQ51220">
    <property type="protein sequence ID" value="PRQ51220"/>
    <property type="gene ID" value="RchiOBHm_Chr2g0141971"/>
</dbReference>
<name>A0A2P6RXT0_ROSCH</name>
<dbReference type="STRING" id="74649.A0A2P6RXT0"/>
<evidence type="ECO:0000313" key="2">
    <source>
        <dbReference type="EMBL" id="PRQ51220.1"/>
    </source>
</evidence>
<dbReference type="PANTHER" id="PTHR31589:SF110">
    <property type="entry name" value="PROTEIN, PUTATIVE (DUF239)-RELATED"/>
    <property type="match status" value="1"/>
</dbReference>
<evidence type="ECO:0000259" key="1">
    <source>
        <dbReference type="Pfam" id="PF14365"/>
    </source>
</evidence>
<keyword evidence="3" id="KW-1185">Reference proteome</keyword>
<accession>A0A2P6RXT0</accession>
<feature type="domain" description="Neprosin activation peptide" evidence="1">
    <location>
        <begin position="10"/>
        <end position="83"/>
    </location>
</feature>
<protein>
    <submittedName>
        <fullName evidence="2">Putative neprosin activation peptide</fullName>
    </submittedName>
</protein>
<dbReference type="OMA" id="NHTIEME"/>
<reference evidence="2 3" key="1">
    <citation type="journal article" date="2018" name="Nat. Genet.">
        <title>The Rosa genome provides new insights in the design of modern roses.</title>
        <authorList>
            <person name="Bendahmane M."/>
        </authorList>
    </citation>
    <scope>NUCLEOTIDE SEQUENCE [LARGE SCALE GENOMIC DNA]</scope>
    <source>
        <strain evidence="3">cv. Old Blush</strain>
    </source>
</reference>
<dbReference type="Proteomes" id="UP000238479">
    <property type="component" value="Chromosome 2"/>
</dbReference>